<dbReference type="InterPro" id="IPR050229">
    <property type="entry name" value="GlpE_sulfurtransferase"/>
</dbReference>
<gene>
    <name evidence="2" type="ORF">COU47_01855</name>
</gene>
<dbReference type="SMART" id="SM00450">
    <property type="entry name" value="RHOD"/>
    <property type="match status" value="1"/>
</dbReference>
<dbReference type="Pfam" id="PF00581">
    <property type="entry name" value="Rhodanese"/>
    <property type="match status" value="1"/>
</dbReference>
<dbReference type="Gene3D" id="3.40.250.10">
    <property type="entry name" value="Rhodanese-like domain"/>
    <property type="match status" value="1"/>
</dbReference>
<dbReference type="PANTHER" id="PTHR43031:SF16">
    <property type="entry name" value="OXIDOREDUCTASE"/>
    <property type="match status" value="1"/>
</dbReference>
<dbReference type="PANTHER" id="PTHR43031">
    <property type="entry name" value="FAD-DEPENDENT OXIDOREDUCTASE"/>
    <property type="match status" value="1"/>
</dbReference>
<evidence type="ECO:0000313" key="3">
    <source>
        <dbReference type="Proteomes" id="UP000231503"/>
    </source>
</evidence>
<evidence type="ECO:0000259" key="1">
    <source>
        <dbReference type="PROSITE" id="PS50206"/>
    </source>
</evidence>
<protein>
    <recommendedName>
        <fullName evidence="1">Rhodanese domain-containing protein</fullName>
    </recommendedName>
</protein>
<organism evidence="2 3">
    <name type="scientific">Candidatus Niyogibacteria bacterium CG10_big_fil_rev_8_21_14_0_10_46_36</name>
    <dbReference type="NCBI Taxonomy" id="1974726"/>
    <lineage>
        <taxon>Bacteria</taxon>
        <taxon>Candidatus Niyogiibacteriota</taxon>
    </lineage>
</organism>
<reference evidence="3" key="1">
    <citation type="submission" date="2017-09" db="EMBL/GenBank/DDBJ databases">
        <title>Depth-based differentiation of microbial function through sediment-hosted aquifers and enrichment of novel symbionts in the deep terrestrial subsurface.</title>
        <authorList>
            <person name="Probst A.J."/>
            <person name="Ladd B."/>
            <person name="Jarett J.K."/>
            <person name="Geller-Mcgrath D.E."/>
            <person name="Sieber C.M.K."/>
            <person name="Emerson J.B."/>
            <person name="Anantharaman K."/>
            <person name="Thomas B.C."/>
            <person name="Malmstrom R."/>
            <person name="Stieglmeier M."/>
            <person name="Klingl A."/>
            <person name="Woyke T."/>
            <person name="Ryan C.M."/>
            <person name="Banfield J.F."/>
        </authorList>
    </citation>
    <scope>NUCLEOTIDE SEQUENCE [LARGE SCALE GENOMIC DNA]</scope>
</reference>
<dbReference type="EMBL" id="PFCO01000004">
    <property type="protein sequence ID" value="PIR69628.1"/>
    <property type="molecule type" value="Genomic_DNA"/>
</dbReference>
<dbReference type="SUPFAM" id="SSF52821">
    <property type="entry name" value="Rhodanese/Cell cycle control phosphatase"/>
    <property type="match status" value="1"/>
</dbReference>
<feature type="domain" description="Rhodanese" evidence="1">
    <location>
        <begin position="45"/>
        <end position="134"/>
    </location>
</feature>
<proteinExistence type="predicted"/>
<dbReference type="Proteomes" id="UP000231503">
    <property type="component" value="Unassembled WGS sequence"/>
</dbReference>
<comment type="caution">
    <text evidence="2">The sequence shown here is derived from an EMBL/GenBank/DDBJ whole genome shotgun (WGS) entry which is preliminary data.</text>
</comment>
<accession>A0A2H0TDJ4</accession>
<dbReference type="PROSITE" id="PS50206">
    <property type="entry name" value="RHODANESE_3"/>
    <property type="match status" value="1"/>
</dbReference>
<dbReference type="InterPro" id="IPR036873">
    <property type="entry name" value="Rhodanese-like_dom_sf"/>
</dbReference>
<evidence type="ECO:0000313" key="2">
    <source>
        <dbReference type="EMBL" id="PIR69628.1"/>
    </source>
</evidence>
<name>A0A2H0TDJ4_9BACT</name>
<dbReference type="InterPro" id="IPR001763">
    <property type="entry name" value="Rhodanese-like_dom"/>
</dbReference>
<dbReference type="AlphaFoldDB" id="A0A2H0TDJ4"/>
<dbReference type="CDD" id="cd00158">
    <property type="entry name" value="RHOD"/>
    <property type="match status" value="1"/>
</dbReference>
<sequence length="135" mass="14596">MKKSLVAIPALIAAGYLVYAFVLPRFTGDEQSPRLDPTRITEEVNNGTAVLLDVRTDAELQTDGYAAGSTHFDLARLQAGELPSISQDITIYAYCKGGARAGRAKDILEQNDFTHVENIGGLVDWENAGGTVIRE</sequence>